<dbReference type="Proteomes" id="UP000292554">
    <property type="component" value="Unassembled WGS sequence"/>
</dbReference>
<evidence type="ECO:0000313" key="1">
    <source>
        <dbReference type="EMBL" id="TCI02435.1"/>
    </source>
</evidence>
<sequence>MIHLIIYTDSLSRADVNTFQNAAKQLELDYQKSYQHQRHQIIVKKAFSGKDIVKEINSCSSGTIGSLDIVSHGNQGGIHIARKLQTPIDAGFIQRNAHYHMRRHSDRPQTAEDAEQMEESLHGLYSGVVAIKSVGYYYNQQKGTPDDTATLGDIDFSVFRKDAFVEFHGCRTAEMQPVLNAYLVDNFAANFSEKLPPKSTVIGHITNSKPNNNPNGNHTDYRFGKIRIYNNGNQAGDVVERLNLKFLNSSTPS</sequence>
<dbReference type="RefSeq" id="WP_131416321.1">
    <property type="nucleotide sequence ID" value="NZ_SJXE01000007.1"/>
</dbReference>
<evidence type="ECO:0000313" key="2">
    <source>
        <dbReference type="Proteomes" id="UP000292554"/>
    </source>
</evidence>
<dbReference type="EMBL" id="SJXE01000007">
    <property type="protein sequence ID" value="TCI02435.1"/>
    <property type="molecule type" value="Genomic_DNA"/>
</dbReference>
<keyword evidence="2" id="KW-1185">Reference proteome</keyword>
<protein>
    <submittedName>
        <fullName evidence="1">Uncharacterized protein</fullName>
    </submittedName>
</protein>
<accession>A0ABY2AJB2</accession>
<gene>
    <name evidence="1" type="ORF">EZV61_13845</name>
</gene>
<organism evidence="1 2">
    <name type="scientific">Corallincola luteus</name>
    <dbReference type="NCBI Taxonomy" id="1775177"/>
    <lineage>
        <taxon>Bacteria</taxon>
        <taxon>Pseudomonadati</taxon>
        <taxon>Pseudomonadota</taxon>
        <taxon>Gammaproteobacteria</taxon>
        <taxon>Alteromonadales</taxon>
        <taxon>Psychromonadaceae</taxon>
        <taxon>Corallincola</taxon>
    </lineage>
</organism>
<comment type="caution">
    <text evidence="1">The sequence shown here is derived from an EMBL/GenBank/DDBJ whole genome shotgun (WGS) entry which is preliminary data.</text>
</comment>
<reference evidence="1 2" key="1">
    <citation type="submission" date="2019-02" db="EMBL/GenBank/DDBJ databases">
        <title>Corallincola luteus sp. nov., a marine bacterium isolated from surface sediment of Bohai Sea in China.</title>
        <authorList>
            <person name="Ren Q."/>
        </authorList>
    </citation>
    <scope>NUCLEOTIDE SEQUENCE [LARGE SCALE GENOMIC DNA]</scope>
    <source>
        <strain evidence="1 2">DASS28</strain>
    </source>
</reference>
<proteinExistence type="predicted"/>
<name>A0ABY2AJB2_9GAMM</name>